<dbReference type="Pfam" id="PF00884">
    <property type="entry name" value="Sulfatase"/>
    <property type="match status" value="1"/>
</dbReference>
<evidence type="ECO:0000256" key="4">
    <source>
        <dbReference type="ARBA" id="ARBA00022679"/>
    </source>
</evidence>
<dbReference type="InterPro" id="IPR012549">
    <property type="entry name" value="EptA-like_N"/>
</dbReference>
<keyword evidence="6 8" id="KW-1133">Transmembrane helix</keyword>
<comment type="subcellular location">
    <subcellularLocation>
        <location evidence="1">Cell inner membrane</location>
        <topology evidence="1">Multi-pass membrane protein</topology>
    </subcellularLocation>
</comment>
<dbReference type="InterPro" id="IPR058130">
    <property type="entry name" value="PEA_transf_C"/>
</dbReference>
<feature type="transmembrane region" description="Helical" evidence="8">
    <location>
        <begin position="71"/>
        <end position="93"/>
    </location>
</feature>
<dbReference type="Pfam" id="PF08019">
    <property type="entry name" value="EptA_B_N"/>
    <property type="match status" value="1"/>
</dbReference>
<evidence type="ECO:0000259" key="9">
    <source>
        <dbReference type="Pfam" id="PF00884"/>
    </source>
</evidence>
<dbReference type="CDD" id="cd16017">
    <property type="entry name" value="LptA"/>
    <property type="match status" value="1"/>
</dbReference>
<evidence type="ECO:0000313" key="12">
    <source>
        <dbReference type="Proteomes" id="UP000531231"/>
    </source>
</evidence>
<gene>
    <name evidence="11" type="ORF">HNQ68_001163</name>
</gene>
<dbReference type="InterPro" id="IPR000917">
    <property type="entry name" value="Sulfatase_N"/>
</dbReference>
<evidence type="ECO:0000256" key="2">
    <source>
        <dbReference type="ARBA" id="ARBA00022475"/>
    </source>
</evidence>
<sequence>MKFKRISVASNLLCFITAIYITVFFNRAAFVFIADYLKGDFLSTGIIAATLFLLTYCLLVLFSAPYLIKPALIFFVTVSASAAYFIDHFGVLITPNMIENAATTTRAESGHLMNAHFVTNMLLYAGLPSLLIIWVEVRHRPFVQKLWVNTLLISGCLVAGVALLLTNFGTFSSMFREKKAEITGRFNPLAPLSSTIRYFVKVNDERTYIAQPLGTDAVQTKPYQEGSNKKRLTVIVVGETARAQNFSFNNYYRDTNPMLRERDVLNFTDVSSCGTETSVSVPCMFSPFPRTEYSSKKFRQSENLLDVLKHAGIQPLWVENNTGSKRVADRIETIDMSQLQEGNPNCAGGECYDQVLVDTLASRLDSFKTNTVVVLHMLGSHGPAYYRRYPPEQEVFKPACRTSNFADCTQQEIVNAYDNTIAYTDKILAEIIDLLKSRESEFASSMIYMSDHGESLGEKGLYLHAMPYFIAPREQTTIPFISWFSPDFMKENDLKQACLKTLSDHPASHDNLFHTVLGLMNVKTTVYDKDMDIFNSCRGDGAAS</sequence>
<keyword evidence="3" id="KW-0997">Cell inner membrane</keyword>
<evidence type="ECO:0000256" key="3">
    <source>
        <dbReference type="ARBA" id="ARBA00022519"/>
    </source>
</evidence>
<dbReference type="PANTHER" id="PTHR30443:SF0">
    <property type="entry name" value="PHOSPHOETHANOLAMINE TRANSFERASE EPTA"/>
    <property type="match status" value="1"/>
</dbReference>
<keyword evidence="2" id="KW-1003">Cell membrane</keyword>
<proteinExistence type="predicted"/>
<evidence type="ECO:0000256" key="1">
    <source>
        <dbReference type="ARBA" id="ARBA00004429"/>
    </source>
</evidence>
<dbReference type="InterPro" id="IPR017850">
    <property type="entry name" value="Alkaline_phosphatase_core_sf"/>
</dbReference>
<dbReference type="NCBIfam" id="NF028537">
    <property type="entry name" value="P_eth_NH2_trans"/>
    <property type="match status" value="1"/>
</dbReference>
<feature type="transmembrane region" description="Helical" evidence="8">
    <location>
        <begin position="46"/>
        <end position="64"/>
    </location>
</feature>
<feature type="domain" description="Phosphoethanolamine transferase N-terminal" evidence="10">
    <location>
        <begin position="51"/>
        <end position="200"/>
    </location>
</feature>
<feature type="transmembrane region" description="Helical" evidence="8">
    <location>
        <begin position="12"/>
        <end position="34"/>
    </location>
</feature>
<dbReference type="AlphaFoldDB" id="A0A7W8AIQ5"/>
<dbReference type="InterPro" id="IPR040423">
    <property type="entry name" value="PEA_transferase"/>
</dbReference>
<dbReference type="SUPFAM" id="SSF53649">
    <property type="entry name" value="Alkaline phosphatase-like"/>
    <property type="match status" value="1"/>
</dbReference>
<comment type="caution">
    <text evidence="11">The sequence shown here is derived from an EMBL/GenBank/DDBJ whole genome shotgun (WGS) entry which is preliminary data.</text>
</comment>
<evidence type="ECO:0000256" key="7">
    <source>
        <dbReference type="ARBA" id="ARBA00023136"/>
    </source>
</evidence>
<feature type="transmembrane region" description="Helical" evidence="8">
    <location>
        <begin position="146"/>
        <end position="165"/>
    </location>
</feature>
<accession>A0A7W8AIQ5</accession>
<dbReference type="RefSeq" id="WP_151159325.1">
    <property type="nucleotide sequence ID" value="NZ_JACHIL010000002.1"/>
</dbReference>
<evidence type="ECO:0000256" key="5">
    <source>
        <dbReference type="ARBA" id="ARBA00022692"/>
    </source>
</evidence>
<keyword evidence="7 8" id="KW-0472">Membrane</keyword>
<evidence type="ECO:0000313" key="11">
    <source>
        <dbReference type="EMBL" id="MBB5090639.1"/>
    </source>
</evidence>
<dbReference type="PANTHER" id="PTHR30443">
    <property type="entry name" value="INNER MEMBRANE PROTEIN"/>
    <property type="match status" value="1"/>
</dbReference>
<name>A0A7W8AIQ5_9HYPH</name>
<keyword evidence="4 11" id="KW-0808">Transferase</keyword>
<dbReference type="Gene3D" id="3.40.720.10">
    <property type="entry name" value="Alkaline Phosphatase, subunit A"/>
    <property type="match status" value="1"/>
</dbReference>
<keyword evidence="12" id="KW-1185">Reference proteome</keyword>
<dbReference type="EMBL" id="JACHIL010000002">
    <property type="protein sequence ID" value="MBB5090639.1"/>
    <property type="molecule type" value="Genomic_DNA"/>
</dbReference>
<reference evidence="11 12" key="1">
    <citation type="submission" date="2020-08" db="EMBL/GenBank/DDBJ databases">
        <title>Genomic Encyclopedia of Type Strains, Phase IV (KMG-IV): sequencing the most valuable type-strain genomes for metagenomic binning, comparative biology and taxonomic classification.</title>
        <authorList>
            <person name="Goeker M."/>
        </authorList>
    </citation>
    <scope>NUCLEOTIDE SEQUENCE [LARGE SCALE GENOMIC DNA]</scope>
    <source>
        <strain evidence="11 12">DSM 25620</strain>
    </source>
</reference>
<protein>
    <submittedName>
        <fullName evidence="11">Lipid A ethanolaminephosphotransferase</fullName>
        <ecNumber evidence="11">2.7.8.-</ecNumber>
    </submittedName>
</protein>
<dbReference type="GO" id="GO:0016776">
    <property type="term" value="F:phosphotransferase activity, phosphate group as acceptor"/>
    <property type="evidence" value="ECO:0007669"/>
    <property type="project" value="TreeGrafter"/>
</dbReference>
<evidence type="ECO:0000256" key="8">
    <source>
        <dbReference type="SAM" id="Phobius"/>
    </source>
</evidence>
<organism evidence="11 12">
    <name type="scientific">Pseudochrobactrum saccharolyticum</name>
    <dbReference type="NCBI Taxonomy" id="354352"/>
    <lineage>
        <taxon>Bacteria</taxon>
        <taxon>Pseudomonadati</taxon>
        <taxon>Pseudomonadota</taxon>
        <taxon>Alphaproteobacteria</taxon>
        <taxon>Hyphomicrobiales</taxon>
        <taxon>Brucellaceae</taxon>
        <taxon>Pseudochrobactrum</taxon>
    </lineage>
</organism>
<dbReference type="EC" id="2.7.8.-" evidence="11"/>
<dbReference type="Proteomes" id="UP000531231">
    <property type="component" value="Unassembled WGS sequence"/>
</dbReference>
<keyword evidence="5 8" id="KW-0812">Transmembrane</keyword>
<feature type="transmembrane region" description="Helical" evidence="8">
    <location>
        <begin position="113"/>
        <end position="134"/>
    </location>
</feature>
<dbReference type="GO" id="GO:0005886">
    <property type="term" value="C:plasma membrane"/>
    <property type="evidence" value="ECO:0007669"/>
    <property type="project" value="UniProtKB-SubCell"/>
</dbReference>
<feature type="domain" description="Sulfatase N-terminal" evidence="9">
    <location>
        <begin position="233"/>
        <end position="522"/>
    </location>
</feature>
<dbReference type="GO" id="GO:0009244">
    <property type="term" value="P:lipopolysaccharide core region biosynthetic process"/>
    <property type="evidence" value="ECO:0007669"/>
    <property type="project" value="TreeGrafter"/>
</dbReference>
<evidence type="ECO:0000259" key="10">
    <source>
        <dbReference type="Pfam" id="PF08019"/>
    </source>
</evidence>
<evidence type="ECO:0000256" key="6">
    <source>
        <dbReference type="ARBA" id="ARBA00022989"/>
    </source>
</evidence>